<sequence>MTTMTLASLVEARPSATEVAVVFVPAGCVVRVHHPAGVREYVPPTTGDSWYVAVPGDRDAIGWGASPCWYGSLAGIRNKKHALDREAWHATARELATADVAYVQFEQRDHFGAQRWTAVAHRAEVLA</sequence>
<evidence type="ECO:0000313" key="1">
    <source>
        <dbReference type="EMBL" id="MFC3985494.1"/>
    </source>
</evidence>
<protein>
    <recommendedName>
        <fullName evidence="3">DUF2255 domain-containing protein</fullName>
    </recommendedName>
</protein>
<evidence type="ECO:0000313" key="2">
    <source>
        <dbReference type="Proteomes" id="UP001595698"/>
    </source>
</evidence>
<evidence type="ECO:0008006" key="3">
    <source>
        <dbReference type="Google" id="ProtNLM"/>
    </source>
</evidence>
<organism evidence="1 2">
    <name type="scientific">Streptosporangium jomthongense</name>
    <dbReference type="NCBI Taxonomy" id="1193683"/>
    <lineage>
        <taxon>Bacteria</taxon>
        <taxon>Bacillati</taxon>
        <taxon>Actinomycetota</taxon>
        <taxon>Actinomycetes</taxon>
        <taxon>Streptosporangiales</taxon>
        <taxon>Streptosporangiaceae</taxon>
        <taxon>Streptosporangium</taxon>
    </lineage>
</organism>
<accession>A0ABV8FB33</accession>
<dbReference type="Proteomes" id="UP001595698">
    <property type="component" value="Unassembled WGS sequence"/>
</dbReference>
<comment type="caution">
    <text evidence="1">The sequence shown here is derived from an EMBL/GenBank/DDBJ whole genome shotgun (WGS) entry which is preliminary data.</text>
</comment>
<reference evidence="2" key="1">
    <citation type="journal article" date="2019" name="Int. J. Syst. Evol. Microbiol.">
        <title>The Global Catalogue of Microorganisms (GCM) 10K type strain sequencing project: providing services to taxonomists for standard genome sequencing and annotation.</title>
        <authorList>
            <consortium name="The Broad Institute Genomics Platform"/>
            <consortium name="The Broad Institute Genome Sequencing Center for Infectious Disease"/>
            <person name="Wu L."/>
            <person name="Ma J."/>
        </authorList>
    </citation>
    <scope>NUCLEOTIDE SEQUENCE [LARGE SCALE GENOMIC DNA]</scope>
    <source>
        <strain evidence="2">TBRC 7912</strain>
    </source>
</reference>
<name>A0ABV8FB33_9ACTN</name>
<gene>
    <name evidence="1" type="ORF">ACFOYY_35560</name>
</gene>
<dbReference type="RefSeq" id="WP_386195618.1">
    <property type="nucleotide sequence ID" value="NZ_JBHSBC010000047.1"/>
</dbReference>
<keyword evidence="2" id="KW-1185">Reference proteome</keyword>
<proteinExistence type="predicted"/>
<dbReference type="EMBL" id="JBHSBC010000047">
    <property type="protein sequence ID" value="MFC3985494.1"/>
    <property type="molecule type" value="Genomic_DNA"/>
</dbReference>